<dbReference type="EMBL" id="CM045762">
    <property type="protein sequence ID" value="KAI8011925.1"/>
    <property type="molecule type" value="Genomic_DNA"/>
</dbReference>
<reference evidence="1 2" key="1">
    <citation type="journal article" date="2022" name="Plant J.">
        <title>Chromosome-level genome of Camellia lanceoleosa provides a valuable resource for understanding genome evolution and self-incompatibility.</title>
        <authorList>
            <person name="Gong W."/>
            <person name="Xiao S."/>
            <person name="Wang L."/>
            <person name="Liao Z."/>
            <person name="Chang Y."/>
            <person name="Mo W."/>
            <person name="Hu G."/>
            <person name="Li W."/>
            <person name="Zhao G."/>
            <person name="Zhu H."/>
            <person name="Hu X."/>
            <person name="Ji K."/>
            <person name="Xiang X."/>
            <person name="Song Q."/>
            <person name="Yuan D."/>
            <person name="Jin S."/>
            <person name="Zhang L."/>
        </authorList>
    </citation>
    <scope>NUCLEOTIDE SEQUENCE [LARGE SCALE GENOMIC DNA]</scope>
    <source>
        <strain evidence="1">SQ_2022a</strain>
    </source>
</reference>
<comment type="caution">
    <text evidence="1">The sequence shown here is derived from an EMBL/GenBank/DDBJ whole genome shotgun (WGS) entry which is preliminary data.</text>
</comment>
<gene>
    <name evidence="1" type="ORF">LOK49_LG06G00127</name>
</gene>
<proteinExistence type="predicted"/>
<evidence type="ECO:0000313" key="1">
    <source>
        <dbReference type="EMBL" id="KAI8011925.1"/>
    </source>
</evidence>
<organism evidence="1 2">
    <name type="scientific">Camellia lanceoleosa</name>
    <dbReference type="NCBI Taxonomy" id="1840588"/>
    <lineage>
        <taxon>Eukaryota</taxon>
        <taxon>Viridiplantae</taxon>
        <taxon>Streptophyta</taxon>
        <taxon>Embryophyta</taxon>
        <taxon>Tracheophyta</taxon>
        <taxon>Spermatophyta</taxon>
        <taxon>Magnoliopsida</taxon>
        <taxon>eudicotyledons</taxon>
        <taxon>Gunneridae</taxon>
        <taxon>Pentapetalae</taxon>
        <taxon>asterids</taxon>
        <taxon>Ericales</taxon>
        <taxon>Theaceae</taxon>
        <taxon>Camellia</taxon>
    </lineage>
</organism>
<accession>A0ACC0HHJ2</accession>
<protein>
    <submittedName>
        <fullName evidence="1">Uncharacterized protein</fullName>
    </submittedName>
</protein>
<sequence>MVCIDEPALDWIGLDWTSFLARGMSSTWFTTRLRCLKKLSPLRFQENRIRFSATIRSNHSLVSDTLFGSREKGLTMADEIVINGGDDRREEIVGSEEDFVDFEESVSKASGLMQRIDALEVEKRKLVRENEEERQTVKNLKKEIEGLEGVVAELKRDNKGLESVAARASQLEIEVSRMQHDLISSMSEGEEANKEVSELKRVVEELKRSISEKGLKVEVLEKERNLLLEKMDKDAEGVKEAKAVTESRVRELEKKIEALEGRESSEKGERIKVEQEARAKIDEKEGEIRQLKKWVEDLDSVVVKNGLEMEKMKKEREEIEIVKNELEGLLKKSERKGKEMENKMAQLHKELEASEQMIIRLKEKTLNDLNGKAIIGDDEMGSNGLN</sequence>
<keyword evidence="2" id="KW-1185">Reference proteome</keyword>
<name>A0ACC0HHJ2_9ERIC</name>
<dbReference type="Proteomes" id="UP001060215">
    <property type="component" value="Chromosome 5"/>
</dbReference>
<evidence type="ECO:0000313" key="2">
    <source>
        <dbReference type="Proteomes" id="UP001060215"/>
    </source>
</evidence>